<reference evidence="3" key="2">
    <citation type="submission" date="2015-06" db="UniProtKB">
        <authorList>
            <consortium name="EnsemblPlants"/>
        </authorList>
    </citation>
    <scope>IDENTIFICATION</scope>
    <source>
        <strain evidence="3">DM1-3 516 R44</strain>
    </source>
</reference>
<dbReference type="Gramene" id="PGSC0003DMT400092076">
    <property type="protein sequence ID" value="PGSC0003DMT400092076"/>
    <property type="gene ID" value="PGSC0003DMG400041647"/>
</dbReference>
<protein>
    <submittedName>
        <fullName evidence="3">Gag-pol protein</fullName>
    </submittedName>
</protein>
<sequence>MDGCLGCGKSGHKMRDCPMLTAKGRQGKQAPPIGLDSNAPKQNRFYALQTRGEQEGSPDVVTDVLLDPFYVSTPVSAYVVAKKNRVVKFQFLNEPILERKGRNFMPKG</sequence>
<dbReference type="EnsemblPlants" id="PGSC0003DMT400092076">
    <property type="protein sequence ID" value="PGSC0003DMT400092076"/>
    <property type="gene ID" value="PGSC0003DMG400041647"/>
</dbReference>
<dbReference type="Gene3D" id="4.10.60.10">
    <property type="entry name" value="Zinc finger, CCHC-type"/>
    <property type="match status" value="1"/>
</dbReference>
<dbReference type="PROSITE" id="PS50158">
    <property type="entry name" value="ZF_CCHC"/>
    <property type="match status" value="1"/>
</dbReference>
<evidence type="ECO:0000256" key="1">
    <source>
        <dbReference type="PROSITE-ProRule" id="PRU00047"/>
    </source>
</evidence>
<reference evidence="4" key="1">
    <citation type="journal article" date="2011" name="Nature">
        <title>Genome sequence and analysis of the tuber crop potato.</title>
        <authorList>
            <consortium name="The Potato Genome Sequencing Consortium"/>
        </authorList>
    </citation>
    <scope>NUCLEOTIDE SEQUENCE [LARGE SCALE GENOMIC DNA]</scope>
    <source>
        <strain evidence="4">cv. DM1-3 516 R44</strain>
    </source>
</reference>
<dbReference type="SMART" id="SM00343">
    <property type="entry name" value="ZnF_C2HC"/>
    <property type="match status" value="1"/>
</dbReference>
<dbReference type="InterPro" id="IPR036875">
    <property type="entry name" value="Znf_CCHC_sf"/>
</dbReference>
<name>M1DP11_SOLTU</name>
<keyword evidence="4" id="KW-1185">Reference proteome</keyword>
<keyword evidence="1" id="KW-0863">Zinc-finger</keyword>
<accession>M1DP11</accession>
<evidence type="ECO:0000313" key="3">
    <source>
        <dbReference type="EnsemblPlants" id="PGSC0003DMT400092076"/>
    </source>
</evidence>
<dbReference type="SUPFAM" id="SSF57756">
    <property type="entry name" value="Retrovirus zinc finger-like domains"/>
    <property type="match status" value="1"/>
</dbReference>
<dbReference type="InParanoid" id="M1DP11"/>
<evidence type="ECO:0000313" key="4">
    <source>
        <dbReference type="Proteomes" id="UP000011115"/>
    </source>
</evidence>
<dbReference type="HOGENOM" id="CLU_2201730_0_0_1"/>
<dbReference type="Proteomes" id="UP000011115">
    <property type="component" value="Unassembled WGS sequence"/>
</dbReference>
<evidence type="ECO:0000259" key="2">
    <source>
        <dbReference type="PROSITE" id="PS50158"/>
    </source>
</evidence>
<dbReference type="GO" id="GO:0003676">
    <property type="term" value="F:nucleic acid binding"/>
    <property type="evidence" value="ECO:0007669"/>
    <property type="project" value="InterPro"/>
</dbReference>
<feature type="domain" description="CCHC-type" evidence="2">
    <location>
        <begin position="4"/>
        <end position="18"/>
    </location>
</feature>
<organism evidence="3 4">
    <name type="scientific">Solanum tuberosum</name>
    <name type="common">Potato</name>
    <dbReference type="NCBI Taxonomy" id="4113"/>
    <lineage>
        <taxon>Eukaryota</taxon>
        <taxon>Viridiplantae</taxon>
        <taxon>Streptophyta</taxon>
        <taxon>Embryophyta</taxon>
        <taxon>Tracheophyta</taxon>
        <taxon>Spermatophyta</taxon>
        <taxon>Magnoliopsida</taxon>
        <taxon>eudicotyledons</taxon>
        <taxon>Gunneridae</taxon>
        <taxon>Pentapetalae</taxon>
        <taxon>asterids</taxon>
        <taxon>lamiids</taxon>
        <taxon>Solanales</taxon>
        <taxon>Solanaceae</taxon>
        <taxon>Solanoideae</taxon>
        <taxon>Solaneae</taxon>
        <taxon>Solanum</taxon>
    </lineage>
</organism>
<keyword evidence="1" id="KW-0862">Zinc</keyword>
<dbReference type="PaxDb" id="4113-PGSC0003DMT400092076"/>
<keyword evidence="1" id="KW-0479">Metal-binding</keyword>
<dbReference type="GO" id="GO:0008270">
    <property type="term" value="F:zinc ion binding"/>
    <property type="evidence" value="ECO:0007669"/>
    <property type="project" value="UniProtKB-KW"/>
</dbReference>
<dbReference type="AlphaFoldDB" id="M1DP11"/>
<proteinExistence type="predicted"/>
<dbReference type="InterPro" id="IPR001878">
    <property type="entry name" value="Znf_CCHC"/>
</dbReference>